<evidence type="ECO:0000313" key="3">
    <source>
        <dbReference type="Proteomes" id="UP001331936"/>
    </source>
</evidence>
<feature type="region of interest" description="Disordered" evidence="1">
    <location>
        <begin position="1"/>
        <end position="71"/>
    </location>
</feature>
<evidence type="ECO:0000256" key="1">
    <source>
        <dbReference type="SAM" id="MobiDB-lite"/>
    </source>
</evidence>
<proteinExistence type="predicted"/>
<dbReference type="EMBL" id="JAUZMZ010000325">
    <property type="protein sequence ID" value="MEE2035464.1"/>
    <property type="molecule type" value="Genomic_DNA"/>
</dbReference>
<keyword evidence="3" id="KW-1185">Reference proteome</keyword>
<feature type="compositionally biased region" description="Basic and acidic residues" evidence="1">
    <location>
        <begin position="58"/>
        <end position="71"/>
    </location>
</feature>
<feature type="compositionally biased region" description="Gly residues" evidence="1">
    <location>
        <begin position="39"/>
        <end position="57"/>
    </location>
</feature>
<name>A0ABU7JZM0_9NOCA</name>
<reference evidence="2 3" key="1">
    <citation type="submission" date="2023-08" db="EMBL/GenBank/DDBJ databases">
        <authorList>
            <person name="Girao M."/>
            <person name="Carvalho M.F."/>
        </authorList>
    </citation>
    <scope>NUCLEOTIDE SEQUENCE [LARGE SCALE GENOMIC DNA]</scope>
    <source>
        <strain evidence="2 3">CC-R104</strain>
    </source>
</reference>
<comment type="caution">
    <text evidence="2">The sequence shown here is derived from an EMBL/GenBank/DDBJ whole genome shotgun (WGS) entry which is preliminary data.</text>
</comment>
<protein>
    <submittedName>
        <fullName evidence="2">Uncharacterized protein</fullName>
    </submittedName>
</protein>
<organism evidence="2 3">
    <name type="scientific">Rhodococcus chondri</name>
    <dbReference type="NCBI Taxonomy" id="3065941"/>
    <lineage>
        <taxon>Bacteria</taxon>
        <taxon>Bacillati</taxon>
        <taxon>Actinomycetota</taxon>
        <taxon>Actinomycetes</taxon>
        <taxon>Mycobacteriales</taxon>
        <taxon>Nocardiaceae</taxon>
        <taxon>Rhodococcus</taxon>
    </lineage>
</organism>
<evidence type="ECO:0000313" key="2">
    <source>
        <dbReference type="EMBL" id="MEE2035464.1"/>
    </source>
</evidence>
<sequence>MLAFLGGQVGQSSVGDGDALGAAGGAGGVDQIRGMLGAQRGGPVGVGDRGGRAGGEVGAHRLGGEDEPRHP</sequence>
<feature type="compositionally biased region" description="Low complexity" evidence="1">
    <location>
        <begin position="10"/>
        <end position="21"/>
    </location>
</feature>
<accession>A0ABU7JZM0</accession>
<gene>
    <name evidence="2" type="ORF">Q8814_25730</name>
</gene>
<dbReference type="Proteomes" id="UP001331936">
    <property type="component" value="Unassembled WGS sequence"/>
</dbReference>
<feature type="non-terminal residue" evidence="2">
    <location>
        <position position="71"/>
    </location>
</feature>